<sequence length="163" mass="18351">MGDLLMLSFRGRPFRHAEAVPGTALTIAILIAISRNVKCLMSYIRVERRGMENRGGKGEPTFSREIGRLARALSHKAFRGIPTIVGRLGDDLRQRFDRDFGSSSDVRRTLSGLDFVMRNRGASRSRPPRAMAFPQLKNSLNDTEQMPNQTGTSNWRASVFERL</sequence>
<reference evidence="2 3" key="1">
    <citation type="submission" date="2015-11" db="EMBL/GenBank/DDBJ databases">
        <title>Expanding the genomic diversity of Burkholderia species for the development of highly accurate diagnostics.</title>
        <authorList>
            <person name="Sahl J."/>
            <person name="Keim P."/>
            <person name="Wagner D."/>
        </authorList>
    </citation>
    <scope>NUCLEOTIDE SEQUENCE [LARGE SCALE GENOMIC DNA]</scope>
    <source>
        <strain evidence="2 3">MSMB2167WGS</strain>
    </source>
</reference>
<protein>
    <submittedName>
        <fullName evidence="2">Uncharacterized protein</fullName>
    </submittedName>
</protein>
<evidence type="ECO:0000256" key="1">
    <source>
        <dbReference type="SAM" id="MobiDB-lite"/>
    </source>
</evidence>
<organism evidence="2 3">
    <name type="scientific">Burkholderia ubonensis</name>
    <dbReference type="NCBI Taxonomy" id="101571"/>
    <lineage>
        <taxon>Bacteria</taxon>
        <taxon>Pseudomonadati</taxon>
        <taxon>Pseudomonadota</taxon>
        <taxon>Betaproteobacteria</taxon>
        <taxon>Burkholderiales</taxon>
        <taxon>Burkholderiaceae</taxon>
        <taxon>Burkholderia</taxon>
        <taxon>Burkholderia cepacia complex</taxon>
    </lineage>
</organism>
<proteinExistence type="predicted"/>
<name>A0A107GJ00_9BURK</name>
<evidence type="ECO:0000313" key="3">
    <source>
        <dbReference type="Proteomes" id="UP000062998"/>
    </source>
</evidence>
<feature type="region of interest" description="Disordered" evidence="1">
    <location>
        <begin position="139"/>
        <end position="163"/>
    </location>
</feature>
<comment type="caution">
    <text evidence="2">The sequence shown here is derived from an EMBL/GenBank/DDBJ whole genome shotgun (WGS) entry which is preliminary data.</text>
</comment>
<evidence type="ECO:0000313" key="2">
    <source>
        <dbReference type="EMBL" id="KWE12694.1"/>
    </source>
</evidence>
<dbReference type="Proteomes" id="UP000062998">
    <property type="component" value="Unassembled WGS sequence"/>
</dbReference>
<accession>A0A107GJ00</accession>
<dbReference type="EMBL" id="LPIX01000011">
    <property type="protein sequence ID" value="KWE12694.1"/>
    <property type="molecule type" value="Genomic_DNA"/>
</dbReference>
<feature type="compositionally biased region" description="Polar residues" evidence="1">
    <location>
        <begin position="139"/>
        <end position="156"/>
    </location>
</feature>
<gene>
    <name evidence="2" type="ORF">WL73_31345</name>
</gene>
<dbReference type="AlphaFoldDB" id="A0A107GJ00"/>